<accession>A0ABN0VP85</accession>
<dbReference type="Pfam" id="PF04883">
    <property type="entry name" value="HK97-gp10_like"/>
    <property type="match status" value="1"/>
</dbReference>
<evidence type="ECO:0000313" key="1">
    <source>
        <dbReference type="EMBL" id="GAA0313795.1"/>
    </source>
</evidence>
<name>A0ABN0VP85_9BACI</name>
<dbReference type="InterPro" id="IPR010064">
    <property type="entry name" value="HK97-gp10_tail"/>
</dbReference>
<organism evidence="1 2">
    <name type="scientific">Bacillus carboniphilus</name>
    <dbReference type="NCBI Taxonomy" id="86663"/>
    <lineage>
        <taxon>Bacteria</taxon>
        <taxon>Bacillati</taxon>
        <taxon>Bacillota</taxon>
        <taxon>Bacilli</taxon>
        <taxon>Bacillales</taxon>
        <taxon>Bacillaceae</taxon>
        <taxon>Bacillus</taxon>
    </lineage>
</organism>
<comment type="caution">
    <text evidence="1">The sequence shown here is derived from an EMBL/GenBank/DDBJ whole genome shotgun (WGS) entry which is preliminary data.</text>
</comment>
<sequence>MPMELSGMSQLLSNLQQRFKITEELAREALHAGAEVLKVKMEELAPRSSFQGEHLADHIIITAIRNGTLDVGPHKDFFYAHFLEFGTSKMPAHPFAQPAFEACKEQVQMAMMNVIRRGLRI</sequence>
<evidence type="ECO:0008006" key="3">
    <source>
        <dbReference type="Google" id="ProtNLM"/>
    </source>
</evidence>
<dbReference type="EMBL" id="BAAADJ010000001">
    <property type="protein sequence ID" value="GAA0313795.1"/>
    <property type="molecule type" value="Genomic_DNA"/>
</dbReference>
<proteinExistence type="predicted"/>
<protein>
    <recommendedName>
        <fullName evidence="3">HK97 gp10 family phage protein</fullName>
    </recommendedName>
</protein>
<dbReference type="NCBIfam" id="TIGR01725">
    <property type="entry name" value="phge_HK97_gp10"/>
    <property type="match status" value="1"/>
</dbReference>
<reference evidence="1 2" key="1">
    <citation type="journal article" date="2019" name="Int. J. Syst. Evol. Microbiol.">
        <title>The Global Catalogue of Microorganisms (GCM) 10K type strain sequencing project: providing services to taxonomists for standard genome sequencing and annotation.</title>
        <authorList>
            <consortium name="The Broad Institute Genomics Platform"/>
            <consortium name="The Broad Institute Genome Sequencing Center for Infectious Disease"/>
            <person name="Wu L."/>
            <person name="Ma J."/>
        </authorList>
    </citation>
    <scope>NUCLEOTIDE SEQUENCE [LARGE SCALE GENOMIC DNA]</scope>
    <source>
        <strain evidence="1 2">JCM 9731</strain>
    </source>
</reference>
<gene>
    <name evidence="1" type="ORF">GCM10008967_00350</name>
</gene>
<dbReference type="Proteomes" id="UP001500782">
    <property type="component" value="Unassembled WGS sequence"/>
</dbReference>
<keyword evidence="2" id="KW-1185">Reference proteome</keyword>
<dbReference type="RefSeq" id="WP_343795258.1">
    <property type="nucleotide sequence ID" value="NZ_BAAADJ010000001.1"/>
</dbReference>
<evidence type="ECO:0000313" key="2">
    <source>
        <dbReference type="Proteomes" id="UP001500782"/>
    </source>
</evidence>